<keyword evidence="2" id="KW-1185">Reference proteome</keyword>
<comment type="caution">
    <text evidence="1">The sequence shown here is derived from an EMBL/GenBank/DDBJ whole genome shotgun (WGS) entry which is preliminary data.</text>
</comment>
<accession>A0ACB9MZZ1</accession>
<dbReference type="EMBL" id="CM042887">
    <property type="protein sequence ID" value="KAI4329818.1"/>
    <property type="molecule type" value="Genomic_DNA"/>
</dbReference>
<dbReference type="Proteomes" id="UP001057402">
    <property type="component" value="Chromosome 8"/>
</dbReference>
<gene>
    <name evidence="1" type="ORF">MLD38_028162</name>
</gene>
<name>A0ACB9MZZ1_9MYRT</name>
<protein>
    <submittedName>
        <fullName evidence="1">Uncharacterized protein</fullName>
    </submittedName>
</protein>
<organism evidence="1 2">
    <name type="scientific">Melastoma candidum</name>
    <dbReference type="NCBI Taxonomy" id="119954"/>
    <lineage>
        <taxon>Eukaryota</taxon>
        <taxon>Viridiplantae</taxon>
        <taxon>Streptophyta</taxon>
        <taxon>Embryophyta</taxon>
        <taxon>Tracheophyta</taxon>
        <taxon>Spermatophyta</taxon>
        <taxon>Magnoliopsida</taxon>
        <taxon>eudicotyledons</taxon>
        <taxon>Gunneridae</taxon>
        <taxon>Pentapetalae</taxon>
        <taxon>rosids</taxon>
        <taxon>malvids</taxon>
        <taxon>Myrtales</taxon>
        <taxon>Melastomataceae</taxon>
        <taxon>Melastomatoideae</taxon>
        <taxon>Melastomateae</taxon>
        <taxon>Melastoma</taxon>
    </lineage>
</organism>
<proteinExistence type="predicted"/>
<sequence>MANFRYSNLPASLLTDGDCDYSADGGGEPHHPSVPSMPDVLGQSVSEFRIWPEMTTEGQGIDPLAYDQLPVRMFPPSTLGTSKDLIMGKKTGRQLSDVLVASSKLFVNGLQKPEKEYLSVMNKDAAPTTRQRLSAEEIMRVAGMRFIQSKGLGDNDNSSPMHTFGSELSAEDTKDVELSQILMSAAEKVGEQQFDHAKRLLFLCELSSKGKTPAQRIVLSFAEALGERIDKMTGKYDPEMQEPRTRQCLSVNLTLLTCHRLLPFTQITQFTSAQVLVENTATANRIHVINLAIRSGIQMIVLMKALHDRKSCALEHLKVTAVAIEDRETVEESGRILGNAAISMGLNFSFRVIYPPDFCDVRKDQFDIEDGETVAVYAPMVLETMISRQSSLERLMMVIRNLNPSVMIVTEVQANHNSPSFLKRFTEVLFFYSTFIDCLETCSANDGSNNMISEQCLFSGVRNMLSSEGHERTSRNVKIDVWRAFFSRNGLVEIGLSEDCLYQATLVSKQFPWASFCTIEYDGKCLLVGWRGTPLFSVSAWKFR</sequence>
<evidence type="ECO:0000313" key="1">
    <source>
        <dbReference type="EMBL" id="KAI4329818.1"/>
    </source>
</evidence>
<evidence type="ECO:0000313" key="2">
    <source>
        <dbReference type="Proteomes" id="UP001057402"/>
    </source>
</evidence>
<reference evidence="2" key="1">
    <citation type="journal article" date="2023" name="Front. Plant Sci.">
        <title>Chromosomal-level genome assembly of Melastoma candidum provides insights into trichome evolution.</title>
        <authorList>
            <person name="Zhong Y."/>
            <person name="Wu W."/>
            <person name="Sun C."/>
            <person name="Zou P."/>
            <person name="Liu Y."/>
            <person name="Dai S."/>
            <person name="Zhou R."/>
        </authorList>
    </citation>
    <scope>NUCLEOTIDE SEQUENCE [LARGE SCALE GENOMIC DNA]</scope>
</reference>